<dbReference type="GO" id="GO:0006511">
    <property type="term" value="P:ubiquitin-dependent protein catabolic process"/>
    <property type="evidence" value="ECO:0007669"/>
    <property type="project" value="InterPro"/>
</dbReference>
<evidence type="ECO:0000256" key="3">
    <source>
        <dbReference type="ARBA" id="ARBA00021347"/>
    </source>
</evidence>
<dbReference type="CDD" id="cd18321">
    <property type="entry name" value="BTB_POZ_EloC"/>
    <property type="match status" value="1"/>
</dbReference>
<dbReference type="Pfam" id="PF03931">
    <property type="entry name" value="Skp1_POZ"/>
    <property type="match status" value="1"/>
</dbReference>
<dbReference type="AlphaFoldDB" id="A0A9W8ECP4"/>
<evidence type="ECO:0000256" key="4">
    <source>
        <dbReference type="ARBA" id="ARBA00023242"/>
    </source>
</evidence>
<accession>A0A9W8ECP4</accession>
<keyword evidence="4" id="KW-0539">Nucleus</keyword>
<comment type="subcellular location">
    <subcellularLocation>
        <location evidence="1">Nucleus</location>
    </subcellularLocation>
</comment>
<name>A0A9W8ECP4_9FUNG</name>
<evidence type="ECO:0000313" key="6">
    <source>
        <dbReference type="EMBL" id="KAJ1976551.1"/>
    </source>
</evidence>
<evidence type="ECO:0000259" key="5">
    <source>
        <dbReference type="Pfam" id="PF03931"/>
    </source>
</evidence>
<dbReference type="PANTHER" id="PTHR20648">
    <property type="entry name" value="ELONGIN-C"/>
    <property type="match status" value="1"/>
</dbReference>
<keyword evidence="7" id="KW-1185">Reference proteome</keyword>
<feature type="domain" description="SKP1 component POZ" evidence="5">
    <location>
        <begin position="11"/>
        <end position="75"/>
    </location>
</feature>
<dbReference type="FunFam" id="3.30.710.10:FF:000035">
    <property type="entry name" value="Elongin C transcription elongation factor"/>
    <property type="match status" value="1"/>
</dbReference>
<reference evidence="6" key="1">
    <citation type="submission" date="2022-07" db="EMBL/GenBank/DDBJ databases">
        <title>Phylogenomic reconstructions and comparative analyses of Kickxellomycotina fungi.</title>
        <authorList>
            <person name="Reynolds N.K."/>
            <person name="Stajich J.E."/>
            <person name="Barry K."/>
            <person name="Grigoriev I.V."/>
            <person name="Crous P."/>
            <person name="Smith M.E."/>
        </authorList>
    </citation>
    <scope>NUCLEOTIDE SEQUENCE</scope>
    <source>
        <strain evidence="6">RSA 567</strain>
    </source>
</reference>
<dbReference type="SUPFAM" id="SSF54695">
    <property type="entry name" value="POZ domain"/>
    <property type="match status" value="1"/>
</dbReference>
<dbReference type="InterPro" id="IPR016073">
    <property type="entry name" value="Skp1_comp_POZ"/>
</dbReference>
<evidence type="ECO:0000256" key="2">
    <source>
        <dbReference type="ARBA" id="ARBA00009993"/>
    </source>
</evidence>
<dbReference type="InterPro" id="IPR011333">
    <property type="entry name" value="SKP1/BTB/POZ_sf"/>
</dbReference>
<evidence type="ECO:0000313" key="7">
    <source>
        <dbReference type="Proteomes" id="UP001151582"/>
    </source>
</evidence>
<gene>
    <name evidence="6" type="primary">ELC1</name>
    <name evidence="6" type="ORF">H4R34_003936</name>
</gene>
<organism evidence="6 7">
    <name type="scientific">Dimargaris verticillata</name>
    <dbReference type="NCBI Taxonomy" id="2761393"/>
    <lineage>
        <taxon>Eukaryota</taxon>
        <taxon>Fungi</taxon>
        <taxon>Fungi incertae sedis</taxon>
        <taxon>Zoopagomycota</taxon>
        <taxon>Kickxellomycotina</taxon>
        <taxon>Dimargaritomycetes</taxon>
        <taxon>Dimargaritales</taxon>
        <taxon>Dimargaritaceae</taxon>
        <taxon>Dimargaris</taxon>
    </lineage>
</organism>
<dbReference type="Gene3D" id="3.30.710.10">
    <property type="entry name" value="Potassium Channel Kv1.1, Chain A"/>
    <property type="match status" value="1"/>
</dbReference>
<dbReference type="InterPro" id="IPR001232">
    <property type="entry name" value="SKP1-like"/>
</dbReference>
<dbReference type="InterPro" id="IPR039948">
    <property type="entry name" value="ELC1"/>
</dbReference>
<dbReference type="Proteomes" id="UP001151582">
    <property type="component" value="Unassembled WGS sequence"/>
</dbReference>
<evidence type="ECO:0000256" key="1">
    <source>
        <dbReference type="ARBA" id="ARBA00004123"/>
    </source>
</evidence>
<dbReference type="EMBL" id="JANBQB010000420">
    <property type="protein sequence ID" value="KAJ1976551.1"/>
    <property type="molecule type" value="Genomic_DNA"/>
</dbReference>
<proteinExistence type="inferred from homology"/>
<dbReference type="OrthoDB" id="249087at2759"/>
<dbReference type="GO" id="GO:0005634">
    <property type="term" value="C:nucleus"/>
    <property type="evidence" value="ECO:0007669"/>
    <property type="project" value="UniProtKB-SubCell"/>
</dbReference>
<sequence>MSNGGADDAAYIKLVSNDGFVFHIHKSVARGSGAVRNLLSSSGQFKESQTNEFNFRDIRGPILEKVCQYLYYKHKYDQTWTEIPEFPIEPEIALELLMTADFLDV</sequence>
<comment type="caution">
    <text evidence="6">The sequence shown here is derived from an EMBL/GenBank/DDBJ whole genome shotgun (WGS) entry which is preliminary data.</text>
</comment>
<comment type="similarity">
    <text evidence="2">Belongs to the SKP1 family.</text>
</comment>
<dbReference type="SMART" id="SM00512">
    <property type="entry name" value="Skp1"/>
    <property type="match status" value="1"/>
</dbReference>
<protein>
    <recommendedName>
        <fullName evidence="3">Elongin-C</fullName>
    </recommendedName>
</protein>